<accession>A0A519BN01</accession>
<evidence type="ECO:0000313" key="1">
    <source>
        <dbReference type="EMBL" id="RZD18648.1"/>
    </source>
</evidence>
<gene>
    <name evidence="1" type="ORF">EVG15_04505</name>
</gene>
<reference evidence="1 2" key="1">
    <citation type="journal article" date="2019" name="ISME J.">
        <title>Insights into ecological role of a new deltaproteobacterial order Candidatus Acidulodesulfobacterales by metagenomics and metatranscriptomics.</title>
        <authorList>
            <person name="Tan S."/>
            <person name="Liu J."/>
            <person name="Fang Y."/>
            <person name="Hedlund B.P."/>
            <person name="Lian Z.H."/>
            <person name="Huang L.Y."/>
            <person name="Li J.T."/>
            <person name="Huang L.N."/>
            <person name="Li W.J."/>
            <person name="Jiang H.C."/>
            <person name="Dong H.L."/>
            <person name="Shu W.S."/>
        </authorList>
    </citation>
    <scope>NUCLEOTIDE SEQUENCE [LARGE SCALE GENOMIC DNA]</scope>
    <source>
        <strain evidence="1">AP1</strain>
    </source>
</reference>
<proteinExistence type="predicted"/>
<dbReference type="AlphaFoldDB" id="A0A519BN01"/>
<sequence>MDNKTNNTNNIANRYISEAAVVVSFNRDTAVRLKQPKAEEAFKNIINKASINTNLPDDSDPTNPRIIFRDTLKEIVISQISATLLTRFDNLESLNKQVEAIDENVSKLFNCVKEFAGEANIKDTGIIVLVKHTSDKPVKELNSYLFNNFSKFESQGEIVNVNYRMGFKTDNKLFVGYDLSTYETINETSNGTAAESKKNENGYIVRIELNNKPFFIDSKIAFLLEPNDIKAKFKEVINTGIDNFLKNSLK</sequence>
<organism evidence="1 2">
    <name type="scientific">Candidatus Acididesulfobacter diazotrophicus</name>
    <dbReference type="NCBI Taxonomy" id="2597226"/>
    <lineage>
        <taxon>Bacteria</taxon>
        <taxon>Deltaproteobacteria</taxon>
        <taxon>Candidatus Acidulodesulfobacterales</taxon>
        <taxon>Candidatus Acididesulfobacter</taxon>
    </lineage>
</organism>
<name>A0A519BN01_9DELT</name>
<dbReference type="Proteomes" id="UP000319296">
    <property type="component" value="Unassembled WGS sequence"/>
</dbReference>
<dbReference type="EMBL" id="SGBB01000006">
    <property type="protein sequence ID" value="RZD18648.1"/>
    <property type="molecule type" value="Genomic_DNA"/>
</dbReference>
<protein>
    <submittedName>
        <fullName evidence="1">Uncharacterized protein</fullName>
    </submittedName>
</protein>
<evidence type="ECO:0000313" key="2">
    <source>
        <dbReference type="Proteomes" id="UP000319296"/>
    </source>
</evidence>
<comment type="caution">
    <text evidence="1">The sequence shown here is derived from an EMBL/GenBank/DDBJ whole genome shotgun (WGS) entry which is preliminary data.</text>
</comment>